<dbReference type="InParanoid" id="A0A4S2N3J7"/>
<sequence>MNTFQIIRLLPFLAASTLAAPAPAPDNVIADDGSTTFTFPSGYEYKCPAGMTVIGASENIKKTMSSIKTSSSTTMSGGSGCPGTVGVITENEFVIPGGCGVDLGEVNIVGVEQPETVVVDADPVNEILLPFAPQLKEAGIDLENIDNQMVSNERQDHPLAGLDINSIDTNLLTPSVGGLDLAGTNIATDSIALPDVNMEATVLSKRSSGRRFNRPSPPSGTFERLDVPRPPSVPRGPDFYGRSSLELSRKDHISAVVPVVPVTRIQRRDIISSPCGCGVEAPIVSTSGSNEELIERLVTKKTSTNCGPNCGCECALGPEVSSFESEYESFPCPAPAPAPATCPIVNPPPPVIIETAVPVAPCPAPAPIMAPAPCPPIVAPAPCPEVACPEEILSKERYTRTCISTNCPCGSDWHGSCTETHTCEGPTTCPPDIVEPVCPPPVVVEPACPPAVVEPVCPPAIVEPSCPPPVIIEPACPPPAPVAPACPPSPCGEEVIEHFETHKFSSTCGNVCGCEDVCACPVVETCGEPFLGSEKYVRTSKSSNCPCTPGCDGAACGLKAAAVVEPVTEEWWRPCLGGVDVVDRV</sequence>
<name>A0A4S2N3J7_9PEZI</name>
<dbReference type="AlphaFoldDB" id="A0A4S2N3J7"/>
<evidence type="ECO:0000313" key="4">
    <source>
        <dbReference type="Proteomes" id="UP000298138"/>
    </source>
</evidence>
<protein>
    <submittedName>
        <fullName evidence="3">Uncharacterized protein</fullName>
    </submittedName>
</protein>
<keyword evidence="2" id="KW-0732">Signal</keyword>
<feature type="region of interest" description="Disordered" evidence="1">
    <location>
        <begin position="207"/>
        <end position="237"/>
    </location>
</feature>
<dbReference type="Proteomes" id="UP000298138">
    <property type="component" value="Unassembled WGS sequence"/>
</dbReference>
<gene>
    <name evidence="3" type="ORF">EX30DRAFT_369130</name>
</gene>
<feature type="chain" id="PRO_5020568673" evidence="2">
    <location>
        <begin position="20"/>
        <end position="585"/>
    </location>
</feature>
<evidence type="ECO:0000256" key="1">
    <source>
        <dbReference type="SAM" id="MobiDB-lite"/>
    </source>
</evidence>
<accession>A0A4S2N3J7</accession>
<feature type="signal peptide" evidence="2">
    <location>
        <begin position="1"/>
        <end position="19"/>
    </location>
</feature>
<dbReference type="EMBL" id="ML220113">
    <property type="protein sequence ID" value="TGZ83809.1"/>
    <property type="molecule type" value="Genomic_DNA"/>
</dbReference>
<reference evidence="3 4" key="1">
    <citation type="submission" date="2019-04" db="EMBL/GenBank/DDBJ databases">
        <title>Comparative genomics and transcriptomics to analyze fruiting body development in filamentous ascomycetes.</title>
        <authorList>
            <consortium name="DOE Joint Genome Institute"/>
            <person name="Lutkenhaus R."/>
            <person name="Traeger S."/>
            <person name="Breuer J."/>
            <person name="Kuo A."/>
            <person name="Lipzen A."/>
            <person name="Pangilinan J."/>
            <person name="Dilworth D."/>
            <person name="Sandor L."/>
            <person name="Poggeler S."/>
            <person name="Barry K."/>
            <person name="Grigoriev I.V."/>
            <person name="Nowrousian M."/>
        </authorList>
    </citation>
    <scope>NUCLEOTIDE SEQUENCE [LARGE SCALE GENOMIC DNA]</scope>
    <source>
        <strain evidence="3 4">CBS 389.68</strain>
    </source>
</reference>
<organism evidence="3 4">
    <name type="scientific">Ascodesmis nigricans</name>
    <dbReference type="NCBI Taxonomy" id="341454"/>
    <lineage>
        <taxon>Eukaryota</taxon>
        <taxon>Fungi</taxon>
        <taxon>Dikarya</taxon>
        <taxon>Ascomycota</taxon>
        <taxon>Pezizomycotina</taxon>
        <taxon>Pezizomycetes</taxon>
        <taxon>Pezizales</taxon>
        <taxon>Ascodesmidaceae</taxon>
        <taxon>Ascodesmis</taxon>
    </lineage>
</organism>
<evidence type="ECO:0000256" key="2">
    <source>
        <dbReference type="SAM" id="SignalP"/>
    </source>
</evidence>
<evidence type="ECO:0000313" key="3">
    <source>
        <dbReference type="EMBL" id="TGZ83809.1"/>
    </source>
</evidence>
<keyword evidence="4" id="KW-1185">Reference proteome</keyword>
<proteinExistence type="predicted"/>